<dbReference type="Proteomes" id="UP000321750">
    <property type="component" value="Unassembled WGS sequence"/>
</dbReference>
<gene>
    <name evidence="2" type="ORF">MGN01_18930</name>
</gene>
<feature type="domain" description="AB hydrolase-1" evidence="1">
    <location>
        <begin position="15"/>
        <end position="151"/>
    </location>
</feature>
<dbReference type="Gene3D" id="3.40.50.1820">
    <property type="entry name" value="alpha/beta hydrolase"/>
    <property type="match status" value="1"/>
</dbReference>
<dbReference type="RefSeq" id="WP_147046337.1">
    <property type="nucleotide sequence ID" value="NZ_BJZV01000008.1"/>
</dbReference>
<dbReference type="SUPFAM" id="SSF53474">
    <property type="entry name" value="alpha/beta-Hydrolases"/>
    <property type="match status" value="1"/>
</dbReference>
<dbReference type="InterPro" id="IPR000073">
    <property type="entry name" value="AB_hydrolase_1"/>
</dbReference>
<evidence type="ECO:0000313" key="2">
    <source>
        <dbReference type="EMBL" id="GEP10048.1"/>
    </source>
</evidence>
<protein>
    <recommendedName>
        <fullName evidence="1">AB hydrolase-1 domain-containing protein</fullName>
    </recommendedName>
</protein>
<evidence type="ECO:0000259" key="1">
    <source>
        <dbReference type="Pfam" id="PF12697"/>
    </source>
</evidence>
<dbReference type="OrthoDB" id="556502at2"/>
<dbReference type="PANTHER" id="PTHR37946">
    <property type="entry name" value="SLL1969 PROTEIN"/>
    <property type="match status" value="1"/>
</dbReference>
<dbReference type="PANTHER" id="PTHR37946:SF1">
    <property type="entry name" value="SLL1969 PROTEIN"/>
    <property type="match status" value="1"/>
</dbReference>
<dbReference type="InterPro" id="IPR029058">
    <property type="entry name" value="AB_hydrolase_fold"/>
</dbReference>
<dbReference type="Pfam" id="PF12697">
    <property type="entry name" value="Abhydrolase_6"/>
    <property type="match status" value="1"/>
</dbReference>
<dbReference type="AlphaFoldDB" id="A0A512JJB3"/>
<name>A0A512JJB3_9HYPH</name>
<sequence length="227" mass="25446">MSLGPETHTLQPDGVVLLHGTARRASSMRKMERAFRSRDYATLNIDYPARQAALGVLAEIVRREIEAFSSSVGRLHFVTHSMGGLVARALITRHRPRNLGRVVMLAPPNGGSEVADALHRLRLYRRFFGPSGAQLVTRRSEQLTRLLGPVDYPLGVIAADRSLYLLESWLLLPGPNDGRVTVARTRVPGMSAHLTLHTTHVTMMWNRRVIREALHFVKEGRFECDAR</sequence>
<proteinExistence type="predicted"/>
<evidence type="ECO:0000313" key="3">
    <source>
        <dbReference type="Proteomes" id="UP000321750"/>
    </source>
</evidence>
<comment type="caution">
    <text evidence="2">The sequence shown here is derived from an EMBL/GenBank/DDBJ whole genome shotgun (WGS) entry which is preliminary data.</text>
</comment>
<dbReference type="EMBL" id="BJZV01000008">
    <property type="protein sequence ID" value="GEP10048.1"/>
    <property type="molecule type" value="Genomic_DNA"/>
</dbReference>
<keyword evidence="3" id="KW-1185">Reference proteome</keyword>
<organism evidence="2 3">
    <name type="scientific">Methylobacterium gnaphalii</name>
    <dbReference type="NCBI Taxonomy" id="1010610"/>
    <lineage>
        <taxon>Bacteria</taxon>
        <taxon>Pseudomonadati</taxon>
        <taxon>Pseudomonadota</taxon>
        <taxon>Alphaproteobacteria</taxon>
        <taxon>Hyphomicrobiales</taxon>
        <taxon>Methylobacteriaceae</taxon>
        <taxon>Methylobacterium</taxon>
    </lineage>
</organism>
<accession>A0A512JJB3</accession>
<reference evidence="2 3" key="1">
    <citation type="submission" date="2019-07" db="EMBL/GenBank/DDBJ databases">
        <title>Whole genome shotgun sequence of Methylobacterium gnaphalii NBRC 107716.</title>
        <authorList>
            <person name="Hosoyama A."/>
            <person name="Uohara A."/>
            <person name="Ohji S."/>
            <person name="Ichikawa N."/>
        </authorList>
    </citation>
    <scope>NUCLEOTIDE SEQUENCE [LARGE SCALE GENOMIC DNA]</scope>
    <source>
        <strain evidence="2 3">NBRC 107716</strain>
    </source>
</reference>